<dbReference type="Gene3D" id="3.40.50.2000">
    <property type="entry name" value="Glycogen Phosphorylase B"/>
    <property type="match status" value="1"/>
</dbReference>
<gene>
    <name evidence="2" type="ORF">SAMN04487849_10262</name>
</gene>
<dbReference type="CDD" id="cd03801">
    <property type="entry name" value="GT4_PimA-like"/>
    <property type="match status" value="1"/>
</dbReference>
<reference evidence="2 3" key="1">
    <citation type="submission" date="2016-11" db="EMBL/GenBank/DDBJ databases">
        <authorList>
            <person name="Varghese N."/>
            <person name="Submissions S."/>
        </authorList>
    </citation>
    <scope>NUCLEOTIDE SEQUENCE [LARGE SCALE GENOMIC DNA]</scope>
    <source>
        <strain evidence="2 3">VTM4R57</strain>
    </source>
</reference>
<accession>A0ABD7M5Y8</accession>
<dbReference type="AlphaFoldDB" id="A0ABD7M5Y8"/>
<dbReference type="PANTHER" id="PTHR46401:SF2">
    <property type="entry name" value="GLYCOSYLTRANSFERASE WBBK-RELATED"/>
    <property type="match status" value="1"/>
</dbReference>
<comment type="caution">
    <text evidence="2">The sequence shown here is derived from an EMBL/GenBank/DDBJ whole genome shotgun (WGS) entry which is preliminary data.</text>
</comment>
<organism evidence="2 3">
    <name type="scientific">Micrococcus luteus</name>
    <name type="common">Micrococcus lysodeikticus</name>
    <dbReference type="NCBI Taxonomy" id="1270"/>
    <lineage>
        <taxon>Bacteria</taxon>
        <taxon>Bacillati</taxon>
        <taxon>Actinomycetota</taxon>
        <taxon>Actinomycetes</taxon>
        <taxon>Micrococcales</taxon>
        <taxon>Micrococcaceae</taxon>
        <taxon>Micrococcus</taxon>
    </lineage>
</organism>
<name>A0ABD7M5Y8_MICLU</name>
<protein>
    <submittedName>
        <fullName evidence="2">Glycosyltransferase involved in cell wall bisynthesis</fullName>
    </submittedName>
</protein>
<proteinExistence type="predicted"/>
<dbReference type="Proteomes" id="UP000184253">
    <property type="component" value="Unassembled WGS sequence"/>
</dbReference>
<dbReference type="PANTHER" id="PTHR46401">
    <property type="entry name" value="GLYCOSYLTRANSFERASE WBBK-RELATED"/>
    <property type="match status" value="1"/>
</dbReference>
<evidence type="ECO:0000313" key="3">
    <source>
        <dbReference type="Proteomes" id="UP000184253"/>
    </source>
</evidence>
<keyword evidence="1" id="KW-0808">Transferase</keyword>
<dbReference type="Pfam" id="PF13692">
    <property type="entry name" value="Glyco_trans_1_4"/>
    <property type="match status" value="1"/>
</dbReference>
<dbReference type="EMBL" id="FRCE01000002">
    <property type="protein sequence ID" value="SHL37639.1"/>
    <property type="molecule type" value="Genomic_DNA"/>
</dbReference>
<dbReference type="SUPFAM" id="SSF53756">
    <property type="entry name" value="UDP-Glycosyltransferase/glycogen phosphorylase"/>
    <property type="match status" value="1"/>
</dbReference>
<evidence type="ECO:0000256" key="1">
    <source>
        <dbReference type="ARBA" id="ARBA00022679"/>
    </source>
</evidence>
<dbReference type="GO" id="GO:0016740">
    <property type="term" value="F:transferase activity"/>
    <property type="evidence" value="ECO:0007669"/>
    <property type="project" value="UniProtKB-KW"/>
</dbReference>
<evidence type="ECO:0000313" key="2">
    <source>
        <dbReference type="EMBL" id="SHL37639.1"/>
    </source>
</evidence>
<sequence>MRANDPGVTLTVAVTYPGDPTDPQSWSGTPAGLIRGLEAAGVRVVPVDLTPPSTAARVWTRVTAQRLRPTADELLTLGRESAAYARLVELTALYRVPRHVDAVLQIGTGYRVHHRRLATFEDMTIAQAVEHAWGPFPDLPPALVDGRRRLQQSVYEKAGICFAATSWVADSISDDYGIPREWITVTGLGVNREGQPSTDKDWSSPRFLFVGHDWERKRGDAVVKAFAQVRDLYPDALLHLVGAGVPNIDADGVVVHGLLPISEPAAQQRLGRLFAEATCLVVPSRLEPAGIVYAEAGRMGIPSIGTTVGGASDMIGDGGIVVDPSDPGGVSEAMLRLADPAVAKEAGRRASQHAARLTWEAVGARVRDRLVRAVVSGRGPGAR</sequence>